<feature type="transmembrane region" description="Helical" evidence="1">
    <location>
        <begin position="157"/>
        <end position="188"/>
    </location>
</feature>
<organism evidence="2 3">
    <name type="scientific">Pleurodeles waltl</name>
    <name type="common">Iberian ribbed newt</name>
    <dbReference type="NCBI Taxonomy" id="8319"/>
    <lineage>
        <taxon>Eukaryota</taxon>
        <taxon>Metazoa</taxon>
        <taxon>Chordata</taxon>
        <taxon>Craniata</taxon>
        <taxon>Vertebrata</taxon>
        <taxon>Euteleostomi</taxon>
        <taxon>Amphibia</taxon>
        <taxon>Batrachia</taxon>
        <taxon>Caudata</taxon>
        <taxon>Salamandroidea</taxon>
        <taxon>Salamandridae</taxon>
        <taxon>Pleurodelinae</taxon>
        <taxon>Pleurodeles</taxon>
    </lineage>
</organism>
<dbReference type="EMBL" id="JANPWB010000013">
    <property type="protein sequence ID" value="KAJ1109883.1"/>
    <property type="molecule type" value="Genomic_DNA"/>
</dbReference>
<comment type="caution">
    <text evidence="2">The sequence shown here is derived from an EMBL/GenBank/DDBJ whole genome shotgun (WGS) entry which is preliminary data.</text>
</comment>
<keyword evidence="1" id="KW-0472">Membrane</keyword>
<gene>
    <name evidence="2" type="ORF">NDU88_007240</name>
</gene>
<keyword evidence="1" id="KW-1133">Transmembrane helix</keyword>
<proteinExistence type="predicted"/>
<keyword evidence="3" id="KW-1185">Reference proteome</keyword>
<evidence type="ECO:0000256" key="1">
    <source>
        <dbReference type="SAM" id="Phobius"/>
    </source>
</evidence>
<evidence type="ECO:0000313" key="3">
    <source>
        <dbReference type="Proteomes" id="UP001066276"/>
    </source>
</evidence>
<keyword evidence="1" id="KW-0812">Transmembrane</keyword>
<dbReference type="AlphaFoldDB" id="A0AAV7N1I4"/>
<protein>
    <submittedName>
        <fullName evidence="2">Uncharacterized protein</fullName>
    </submittedName>
</protein>
<sequence>MAAPGPRLKLIQMYLGARNTDCYQARRPPSLLRTQLKEEPAYCLNRTLRATKTGGTTGEVHHCSPADQSNFRGPASVHLQFCTTMERQQFLGPLPSYPEHPHSGEGGGQEAMDTPVRHSIVPSFMSYITIFTGAFRERQRQRQTRRTVSFLKRPAELLFNTTGGQLCISILFFCSCFVILAITFQWYFSPRMAMCQYTKRLQREVYKYENISHNIHASLLDNVWYQHMTEIGMQTTNESCFVCSLIPHASDTDRLHSSKEVSPNITQCLLHLYLCRMRARMQPLQIRQGAFLVNTTQYEEELADITDVLTDRKELIVKREWNSPRRKEHQLHHHKVQC</sequence>
<evidence type="ECO:0000313" key="2">
    <source>
        <dbReference type="EMBL" id="KAJ1109883.1"/>
    </source>
</evidence>
<name>A0AAV7N1I4_PLEWA</name>
<dbReference type="Proteomes" id="UP001066276">
    <property type="component" value="Chromosome 9"/>
</dbReference>
<reference evidence="2" key="1">
    <citation type="journal article" date="2022" name="bioRxiv">
        <title>Sequencing and chromosome-scale assembly of the giantPleurodeles waltlgenome.</title>
        <authorList>
            <person name="Brown T."/>
            <person name="Elewa A."/>
            <person name="Iarovenko S."/>
            <person name="Subramanian E."/>
            <person name="Araus A.J."/>
            <person name="Petzold A."/>
            <person name="Susuki M."/>
            <person name="Suzuki K.-i.T."/>
            <person name="Hayashi T."/>
            <person name="Toyoda A."/>
            <person name="Oliveira C."/>
            <person name="Osipova E."/>
            <person name="Leigh N.D."/>
            <person name="Simon A."/>
            <person name="Yun M.H."/>
        </authorList>
    </citation>
    <scope>NUCLEOTIDE SEQUENCE</scope>
    <source>
        <strain evidence="2">20211129_DDA</strain>
        <tissue evidence="2">Liver</tissue>
    </source>
</reference>
<accession>A0AAV7N1I4</accession>